<evidence type="ECO:0000313" key="21">
    <source>
        <dbReference type="Proteomes" id="UP001623290"/>
    </source>
</evidence>
<dbReference type="InterPro" id="IPR039426">
    <property type="entry name" value="TonB-dep_rcpt-like"/>
</dbReference>
<dbReference type="Pfam" id="PF00593">
    <property type="entry name" value="TonB_dep_Rec_b-barrel"/>
    <property type="match status" value="1"/>
</dbReference>
<feature type="signal peptide" evidence="17">
    <location>
        <begin position="1"/>
        <end position="32"/>
    </location>
</feature>
<comment type="similarity">
    <text evidence="2 14 16">Belongs to the TonB-dependent receptor family.</text>
</comment>
<feature type="domain" description="TonB-dependent receptor-like beta-barrel" evidence="18">
    <location>
        <begin position="285"/>
        <end position="680"/>
    </location>
</feature>
<evidence type="ECO:0000256" key="12">
    <source>
        <dbReference type="ARBA" id="ARBA00023170"/>
    </source>
</evidence>
<dbReference type="PANTHER" id="PTHR32552">
    <property type="entry name" value="FERRICHROME IRON RECEPTOR-RELATED"/>
    <property type="match status" value="1"/>
</dbReference>
<keyword evidence="7 17" id="KW-0732">Signal</keyword>
<geneLocation type="plasmid" evidence="20 21">
    <name>unnamed3</name>
</geneLocation>
<evidence type="ECO:0000256" key="6">
    <source>
        <dbReference type="ARBA" id="ARBA00022692"/>
    </source>
</evidence>
<evidence type="ECO:0000256" key="7">
    <source>
        <dbReference type="ARBA" id="ARBA00022729"/>
    </source>
</evidence>
<keyword evidence="4 14" id="KW-1134">Transmembrane beta strand</keyword>
<feature type="chain" id="PRO_5045938245" evidence="17">
    <location>
        <begin position="33"/>
        <end position="711"/>
    </location>
</feature>
<dbReference type="InterPro" id="IPR010917">
    <property type="entry name" value="TonB_rcpt_CS"/>
</dbReference>
<evidence type="ECO:0000259" key="18">
    <source>
        <dbReference type="Pfam" id="PF00593"/>
    </source>
</evidence>
<evidence type="ECO:0000256" key="11">
    <source>
        <dbReference type="ARBA" id="ARBA00023136"/>
    </source>
</evidence>
<evidence type="ECO:0000256" key="9">
    <source>
        <dbReference type="ARBA" id="ARBA00023065"/>
    </source>
</evidence>
<protein>
    <submittedName>
        <fullName evidence="20">TonB-dependent siderophore receptor</fullName>
    </submittedName>
</protein>
<gene>
    <name evidence="20" type="ORF">RPE78_17960</name>
</gene>
<dbReference type="PROSITE" id="PS52016">
    <property type="entry name" value="TONB_DEPENDENT_REC_3"/>
    <property type="match status" value="1"/>
</dbReference>
<keyword evidence="9" id="KW-0406">Ion transport</keyword>
<evidence type="ECO:0000313" key="20">
    <source>
        <dbReference type="EMBL" id="WRY35965.1"/>
    </source>
</evidence>
<comment type="subcellular location">
    <subcellularLocation>
        <location evidence="1 14">Cell outer membrane</location>
        <topology evidence="1 14">Multi-pass membrane protein</topology>
    </subcellularLocation>
</comment>
<keyword evidence="21" id="KW-1185">Reference proteome</keyword>
<dbReference type="PANTHER" id="PTHR32552:SF68">
    <property type="entry name" value="FERRICHROME OUTER MEMBRANE TRANSPORTER_PHAGE RECEPTOR"/>
    <property type="match status" value="1"/>
</dbReference>
<dbReference type="InterPro" id="IPR012910">
    <property type="entry name" value="Plug_dom"/>
</dbReference>
<name>A0ABZ1E5H7_9RHOB</name>
<dbReference type="NCBIfam" id="TIGR01783">
    <property type="entry name" value="TonB-siderophor"/>
    <property type="match status" value="1"/>
</dbReference>
<evidence type="ECO:0000256" key="4">
    <source>
        <dbReference type="ARBA" id="ARBA00022452"/>
    </source>
</evidence>
<evidence type="ECO:0000256" key="8">
    <source>
        <dbReference type="ARBA" id="ARBA00023004"/>
    </source>
</evidence>
<dbReference type="InterPro" id="IPR037066">
    <property type="entry name" value="Plug_dom_sf"/>
</dbReference>
<dbReference type="InterPro" id="IPR000531">
    <property type="entry name" value="Beta-barrel_TonB"/>
</dbReference>
<sequence length="711" mass="76734">MSRPCVPPPVRSALWGRLALVAPLFCAAPALAEEAVVALEEVVVRGEDLAHETRGYIAAGSLSASKTATALSLTPQVVSVVTAQQIADQGAQSVAQSLRYAPGILTEYRGTSNLTDETFVRGYSYVPRFLDGLAFGGSSFGQIDPWLLERVELLKGPSSALYGQSNPGGLIAMTSKRADGAHHGVVEARTGSGAHAGLAFDRGGALSQTLSWRVVGTGHRTQTQEEDGETQRYAVAPSLRWHPREGLTLDLAGLVQNEPDAGLRNFREAAGSLFPTATGALIPWAFNVSDPAWDSSTRTTKALSASLTQALGPQTTLRANARLSRIRTGFRSLVWGSLAEDGRTISRTASGGTEDLDQALVDLSVAHLAYPGGAEHRLLAGLDYRRSTRNYQWGFDYDAPPIDWTAPVYGYDSFDLNSRVSDTTTRATQAGLYVQDQIAFGRWQVTGGLRFDDFSSKITDHEAASRSRFSDQALTGRAAVLYAFDNGLSPYLSYATSFEPVTEASGSGTPFDPTQARQYELGVKWATPDGRYVAQAAYYDLRQTGVITYDSATYTPRQIGWIDSRGLEIEAQAEIDAHWSLLGSASWIEAEVADSARSSEIGKTPARMPERTAGLWGKYRAQAGYDIALGMRYIGRSQGDSGNTFEVPAVTLYDLALGYEFGPVLSAQDAMRLQLNVQNLADKAYVASCASAYACFVGNERTWTASLRYTF</sequence>
<reference evidence="20 21" key="1">
    <citation type="submission" date="2023-09" db="EMBL/GenBank/DDBJ databases">
        <title>Thioclava shenzhenensis sp. nov., a multidrug resistant bacteria-antagonizing species isolated from coastal seawater.</title>
        <authorList>
            <person name="Long M."/>
        </authorList>
    </citation>
    <scope>NUCLEOTIDE SEQUENCE [LARGE SCALE GENOMIC DNA]</scope>
    <source>
        <strain evidence="20 21">FTW29</strain>
        <plasmid evidence="20 21">unnamed3</plasmid>
    </source>
</reference>
<keyword evidence="20" id="KW-0614">Plasmid</keyword>
<keyword evidence="5" id="KW-0410">Iron transport</keyword>
<evidence type="ECO:0000259" key="19">
    <source>
        <dbReference type="Pfam" id="PF07715"/>
    </source>
</evidence>
<evidence type="ECO:0000256" key="13">
    <source>
        <dbReference type="ARBA" id="ARBA00023237"/>
    </source>
</evidence>
<dbReference type="Gene3D" id="2.170.130.10">
    <property type="entry name" value="TonB-dependent receptor, plug domain"/>
    <property type="match status" value="1"/>
</dbReference>
<keyword evidence="11 14" id="KW-0472">Membrane</keyword>
<evidence type="ECO:0000256" key="16">
    <source>
        <dbReference type="RuleBase" id="RU003357"/>
    </source>
</evidence>
<keyword evidence="8" id="KW-0408">Iron</keyword>
<evidence type="ECO:0000256" key="2">
    <source>
        <dbReference type="ARBA" id="ARBA00009810"/>
    </source>
</evidence>
<evidence type="ECO:0000256" key="5">
    <source>
        <dbReference type="ARBA" id="ARBA00022496"/>
    </source>
</evidence>
<evidence type="ECO:0000256" key="15">
    <source>
        <dbReference type="PROSITE-ProRule" id="PRU10144"/>
    </source>
</evidence>
<keyword evidence="10 16" id="KW-0798">TonB box</keyword>
<evidence type="ECO:0000256" key="1">
    <source>
        <dbReference type="ARBA" id="ARBA00004571"/>
    </source>
</evidence>
<keyword evidence="6 14" id="KW-0812">Transmembrane</keyword>
<keyword evidence="3 14" id="KW-0813">Transport</keyword>
<dbReference type="InterPro" id="IPR036942">
    <property type="entry name" value="Beta-barrel_TonB_sf"/>
</dbReference>
<dbReference type="EMBL" id="CP135446">
    <property type="protein sequence ID" value="WRY35965.1"/>
    <property type="molecule type" value="Genomic_DNA"/>
</dbReference>
<dbReference type="Gene3D" id="2.40.170.20">
    <property type="entry name" value="TonB-dependent receptor, beta-barrel domain"/>
    <property type="match status" value="1"/>
</dbReference>
<evidence type="ECO:0000256" key="14">
    <source>
        <dbReference type="PROSITE-ProRule" id="PRU01360"/>
    </source>
</evidence>
<dbReference type="PROSITE" id="PS01156">
    <property type="entry name" value="TONB_DEPENDENT_REC_2"/>
    <property type="match status" value="1"/>
</dbReference>
<dbReference type="InterPro" id="IPR010105">
    <property type="entry name" value="TonB_sidphr_rcpt"/>
</dbReference>
<dbReference type="Pfam" id="PF07715">
    <property type="entry name" value="Plug"/>
    <property type="match status" value="1"/>
</dbReference>
<dbReference type="SUPFAM" id="SSF56935">
    <property type="entry name" value="Porins"/>
    <property type="match status" value="1"/>
</dbReference>
<evidence type="ECO:0000256" key="10">
    <source>
        <dbReference type="ARBA" id="ARBA00023077"/>
    </source>
</evidence>
<dbReference type="Proteomes" id="UP001623290">
    <property type="component" value="Plasmid unnamed3"/>
</dbReference>
<proteinExistence type="inferred from homology"/>
<evidence type="ECO:0000256" key="17">
    <source>
        <dbReference type="SAM" id="SignalP"/>
    </source>
</evidence>
<keyword evidence="13 14" id="KW-0998">Cell outer membrane</keyword>
<dbReference type="CDD" id="cd01347">
    <property type="entry name" value="ligand_gated_channel"/>
    <property type="match status" value="1"/>
</dbReference>
<accession>A0ABZ1E5H7</accession>
<evidence type="ECO:0000256" key="3">
    <source>
        <dbReference type="ARBA" id="ARBA00022448"/>
    </source>
</evidence>
<keyword evidence="12 20" id="KW-0675">Receptor</keyword>
<organism evidence="20 21">
    <name type="scientific">Thioclava litoralis</name>
    <dbReference type="NCBI Taxonomy" id="3076557"/>
    <lineage>
        <taxon>Bacteria</taxon>
        <taxon>Pseudomonadati</taxon>
        <taxon>Pseudomonadota</taxon>
        <taxon>Alphaproteobacteria</taxon>
        <taxon>Rhodobacterales</taxon>
        <taxon>Paracoccaceae</taxon>
        <taxon>Thioclava</taxon>
    </lineage>
</organism>
<feature type="domain" description="TonB-dependent receptor plug" evidence="19">
    <location>
        <begin position="74"/>
        <end position="169"/>
    </location>
</feature>
<feature type="short sequence motif" description="TonB C-terminal box" evidence="15">
    <location>
        <begin position="694"/>
        <end position="711"/>
    </location>
</feature>
<dbReference type="RefSeq" id="WP_330628290.1">
    <property type="nucleotide sequence ID" value="NZ_CP135446.1"/>
</dbReference>